<gene>
    <name evidence="8" type="ORF">QNA08_07725</name>
</gene>
<evidence type="ECO:0000313" key="8">
    <source>
        <dbReference type="EMBL" id="MDJ1158118.1"/>
    </source>
</evidence>
<dbReference type="RefSeq" id="WP_283740119.1">
    <property type="nucleotide sequence ID" value="NZ_JASJEV010000004.1"/>
</dbReference>
<accession>A0ABT7AFF6</accession>
<evidence type="ECO:0000256" key="4">
    <source>
        <dbReference type="ARBA" id="ARBA00024746"/>
    </source>
</evidence>
<keyword evidence="3 5" id="KW-1005">Bacterial flagellum biogenesis</keyword>
<evidence type="ECO:0000256" key="3">
    <source>
        <dbReference type="ARBA" id="ARBA00022795"/>
    </source>
</evidence>
<keyword evidence="8" id="KW-0966">Cell projection</keyword>
<comment type="function">
    <text evidence="4 5">Required for flagellar hook formation. May act as a scaffolding protein.</text>
</comment>
<name>A0ABT7AFF6_9HYPH</name>
<reference evidence="8 9" key="1">
    <citation type="submission" date="2023-05" db="EMBL/GenBank/DDBJ databases">
        <title>Chelatococcus sp. nov., a moderately thermophilic bacterium isolated from hot spring microbial mat.</title>
        <authorList>
            <person name="Hu C.-J."/>
            <person name="Li W.-J."/>
        </authorList>
    </citation>
    <scope>NUCLEOTIDE SEQUENCE [LARGE SCALE GENOMIC DNA]</scope>
    <source>
        <strain evidence="8 9">SYSU G07232</strain>
    </source>
</reference>
<dbReference type="Pfam" id="PF13860">
    <property type="entry name" value="FlgD_ig"/>
    <property type="match status" value="1"/>
</dbReference>
<sequence length="222" mass="23048">MSVTPTTDAAQTAQTTAGTRNSKTIAGNFDQFLLLLTTQLKNQNPLDPLNTNEFTQQLVQFASVEQQIKTNDTLSALVSSTQASTVTMALSFVGAEVTADGAASSLKGGKAEWTLNAARAASEASIVVKDRSGNVVYKETRALAAGAQKFTWDGRTSTGSTAPDGDYTISVTARDTTGQTVSVNTEITGRVDGVDLSGSAPVLTVGSIKVPLTGVKSIRRAA</sequence>
<comment type="caution">
    <text evidence="8">The sequence shown here is derived from an EMBL/GenBank/DDBJ whole genome shotgun (WGS) entry which is preliminary data.</text>
</comment>
<feature type="domain" description="FlgD/Vpr Ig-like" evidence="6">
    <location>
        <begin position="107"/>
        <end position="175"/>
    </location>
</feature>
<keyword evidence="9" id="KW-1185">Reference proteome</keyword>
<dbReference type="Pfam" id="PF03963">
    <property type="entry name" value="FlgD"/>
    <property type="match status" value="1"/>
</dbReference>
<comment type="similarity">
    <text evidence="1 5">Belongs to the FlgD family.</text>
</comment>
<evidence type="ECO:0000313" key="9">
    <source>
        <dbReference type="Proteomes" id="UP001321492"/>
    </source>
</evidence>
<evidence type="ECO:0000256" key="2">
    <source>
        <dbReference type="ARBA" id="ARBA00016013"/>
    </source>
</evidence>
<proteinExistence type="inferred from homology"/>
<keyword evidence="8" id="KW-0282">Flagellum</keyword>
<protein>
    <recommendedName>
        <fullName evidence="2 5">Basal-body rod modification protein FlgD</fullName>
    </recommendedName>
</protein>
<evidence type="ECO:0000259" key="7">
    <source>
        <dbReference type="Pfam" id="PF13861"/>
    </source>
</evidence>
<dbReference type="Gene3D" id="2.60.40.4070">
    <property type="match status" value="1"/>
</dbReference>
<dbReference type="EMBL" id="JASJEV010000004">
    <property type="protein sequence ID" value="MDJ1158118.1"/>
    <property type="molecule type" value="Genomic_DNA"/>
</dbReference>
<dbReference type="Gene3D" id="2.30.30.910">
    <property type="match status" value="1"/>
</dbReference>
<dbReference type="InterPro" id="IPR025963">
    <property type="entry name" value="FLgD_Tudor"/>
</dbReference>
<organism evidence="8 9">
    <name type="scientific">Chelatococcus albus</name>
    <dbReference type="NCBI Taxonomy" id="3047466"/>
    <lineage>
        <taxon>Bacteria</taxon>
        <taxon>Pseudomonadati</taxon>
        <taxon>Pseudomonadota</taxon>
        <taxon>Alphaproteobacteria</taxon>
        <taxon>Hyphomicrobiales</taxon>
        <taxon>Chelatococcaceae</taxon>
        <taxon>Chelatococcus</taxon>
    </lineage>
</organism>
<feature type="domain" description="FlgD Tudor-like" evidence="7">
    <location>
        <begin position="86"/>
        <end position="216"/>
    </location>
</feature>
<evidence type="ECO:0000256" key="1">
    <source>
        <dbReference type="ARBA" id="ARBA00010577"/>
    </source>
</evidence>
<dbReference type="Proteomes" id="UP001321492">
    <property type="component" value="Unassembled WGS sequence"/>
</dbReference>
<evidence type="ECO:0000259" key="6">
    <source>
        <dbReference type="Pfam" id="PF13860"/>
    </source>
</evidence>
<dbReference type="Pfam" id="PF13861">
    <property type="entry name" value="FLgD_tudor"/>
    <property type="match status" value="1"/>
</dbReference>
<keyword evidence="8" id="KW-0969">Cilium</keyword>
<dbReference type="InterPro" id="IPR025965">
    <property type="entry name" value="FlgD/Vpr_Ig-like"/>
</dbReference>
<evidence type="ECO:0000256" key="5">
    <source>
        <dbReference type="RuleBase" id="RU362076"/>
    </source>
</evidence>
<dbReference type="InterPro" id="IPR005648">
    <property type="entry name" value="FlgD"/>
</dbReference>